<proteinExistence type="predicted"/>
<evidence type="ECO:0000256" key="1">
    <source>
        <dbReference type="SAM" id="MobiDB-lite"/>
    </source>
</evidence>
<gene>
    <name evidence="2" type="ORF">PF008_g18151</name>
</gene>
<accession>A0A6G0R6C6</accession>
<dbReference type="EMBL" id="QXFY01001359">
    <property type="protein sequence ID" value="KAE9319941.1"/>
    <property type="molecule type" value="Genomic_DNA"/>
</dbReference>
<feature type="compositionally biased region" description="Low complexity" evidence="1">
    <location>
        <begin position="65"/>
        <end position="77"/>
    </location>
</feature>
<comment type="caution">
    <text evidence="2">The sequence shown here is derived from an EMBL/GenBank/DDBJ whole genome shotgun (WGS) entry which is preliminary data.</text>
</comment>
<reference evidence="2 3" key="1">
    <citation type="submission" date="2018-09" db="EMBL/GenBank/DDBJ databases">
        <title>Genomic investigation of the strawberry pathogen Phytophthora fragariae indicates pathogenicity is determined by transcriptional variation in three key races.</title>
        <authorList>
            <person name="Adams T.M."/>
            <person name="Armitage A.D."/>
            <person name="Sobczyk M.K."/>
            <person name="Bates H.J."/>
            <person name="Dunwell J.M."/>
            <person name="Nellist C.F."/>
            <person name="Harrison R.J."/>
        </authorList>
    </citation>
    <scope>NUCLEOTIDE SEQUENCE [LARGE SCALE GENOMIC DNA]</scope>
    <source>
        <strain evidence="2 3">NOV-77</strain>
    </source>
</reference>
<feature type="region of interest" description="Disordered" evidence="1">
    <location>
        <begin position="59"/>
        <end position="92"/>
    </location>
</feature>
<dbReference type="Proteomes" id="UP000486351">
    <property type="component" value="Unassembled WGS sequence"/>
</dbReference>
<sequence length="136" mass="15022">MENAGGFRAEKRRIGMHESAEHLIRKALGVSAVARLRSAGRSQDLPQCIEARVSFAGVEHAAGRSQQQQQSNAQSPQDVRPRSESVPGKRPRKVVQVRVNLSEFASAVPQVIDTEKKGYIKAEVMRELLTTKCTPF</sequence>
<protein>
    <submittedName>
        <fullName evidence="2">Uncharacterized protein</fullName>
    </submittedName>
</protein>
<name>A0A6G0R6C6_9STRA</name>
<evidence type="ECO:0000313" key="2">
    <source>
        <dbReference type="EMBL" id="KAE9319941.1"/>
    </source>
</evidence>
<organism evidence="2 3">
    <name type="scientific">Phytophthora fragariae</name>
    <dbReference type="NCBI Taxonomy" id="53985"/>
    <lineage>
        <taxon>Eukaryota</taxon>
        <taxon>Sar</taxon>
        <taxon>Stramenopiles</taxon>
        <taxon>Oomycota</taxon>
        <taxon>Peronosporomycetes</taxon>
        <taxon>Peronosporales</taxon>
        <taxon>Peronosporaceae</taxon>
        <taxon>Phytophthora</taxon>
    </lineage>
</organism>
<evidence type="ECO:0000313" key="3">
    <source>
        <dbReference type="Proteomes" id="UP000486351"/>
    </source>
</evidence>
<dbReference type="AlphaFoldDB" id="A0A6G0R6C6"/>